<evidence type="ECO:0000256" key="5">
    <source>
        <dbReference type="ARBA" id="ARBA00023004"/>
    </source>
</evidence>
<evidence type="ECO:0000256" key="4">
    <source>
        <dbReference type="ARBA" id="ARBA00022982"/>
    </source>
</evidence>
<evidence type="ECO:0000256" key="2">
    <source>
        <dbReference type="ARBA" id="ARBA00022448"/>
    </source>
</evidence>
<keyword evidence="4" id="KW-0249">Electron transport</keyword>
<dbReference type="InterPro" id="IPR002742">
    <property type="entry name" value="Desulfoferrodoxin_Fe-bd_dom"/>
</dbReference>
<keyword evidence="5" id="KW-0408">Iron</keyword>
<dbReference type="SUPFAM" id="SSF49367">
    <property type="entry name" value="Superoxide reductase-like"/>
    <property type="match status" value="1"/>
</dbReference>
<feature type="binding site" evidence="9">
    <location>
        <position position="10"/>
    </location>
    <ligand>
        <name>Fe(3+)</name>
        <dbReference type="ChEBI" id="CHEBI:29034"/>
    </ligand>
</feature>
<dbReference type="GO" id="GO:0005506">
    <property type="term" value="F:iron ion binding"/>
    <property type="evidence" value="ECO:0007669"/>
    <property type="project" value="InterPro"/>
</dbReference>
<keyword evidence="9" id="KW-0002">3D-structure</keyword>
<dbReference type="PANTHER" id="PTHR36541:SF1">
    <property type="entry name" value="SUPEROXIDE REDUCTASE-RELATED"/>
    <property type="match status" value="1"/>
</dbReference>
<dbReference type="Pfam" id="PF01880">
    <property type="entry name" value="Desulfoferrodox"/>
    <property type="match status" value="1"/>
</dbReference>
<feature type="binding site" evidence="9">
    <location>
        <position position="100"/>
    </location>
    <ligand>
        <name>Fe(3+)</name>
        <dbReference type="ChEBI" id="CHEBI:29034"/>
    </ligand>
</feature>
<dbReference type="AlphaFoldDB" id="Q74MF3"/>
<sequence>MIKTEYNPKHSPIIEIEKEGELYKITIEVGKEVKHPNEPSHHIQWVDLYFEPEGKEPTHIARIEFKAHGEYNNYTEPKAIVYAKLEGKGKLIAISYCTLHGLWKTEKEL</sequence>
<dbReference type="HOGENOM" id="CLU_118960_2_1_2"/>
<dbReference type="PDB" id="6GQ8">
    <property type="method" value="X-ray"/>
    <property type="resolution" value="1.90 A"/>
    <property type="chains" value="A/B/C/D=1-109"/>
</dbReference>
<dbReference type="CDD" id="cd03172">
    <property type="entry name" value="SORL_classII"/>
    <property type="match status" value="1"/>
</dbReference>
<keyword evidence="2" id="KW-0813">Transport</keyword>
<dbReference type="NCBIfam" id="TIGR00332">
    <property type="entry name" value="neela_ferrous"/>
    <property type="match status" value="1"/>
</dbReference>
<feature type="binding site" evidence="9">
    <location>
        <position position="35"/>
    </location>
    <ligand>
        <name>Fe(3+)</name>
        <dbReference type="ChEBI" id="CHEBI:29034"/>
    </ligand>
</feature>
<dbReference type="STRING" id="228908.NEQ011"/>
<dbReference type="SMR" id="Q74MF3"/>
<evidence type="ECO:0000313" key="8">
    <source>
        <dbReference type="Proteomes" id="UP000000578"/>
    </source>
</evidence>
<name>Q74MF3_NANEQ</name>
<feature type="binding site" evidence="9">
    <location>
        <position position="41"/>
    </location>
    <ligand>
        <name>Fe(3+)</name>
        <dbReference type="ChEBI" id="CHEBI:29034"/>
    </ligand>
</feature>
<evidence type="ECO:0000259" key="6">
    <source>
        <dbReference type="Pfam" id="PF01880"/>
    </source>
</evidence>
<dbReference type="GO" id="GO:0016491">
    <property type="term" value="F:oxidoreductase activity"/>
    <property type="evidence" value="ECO:0007669"/>
    <property type="project" value="InterPro"/>
</dbReference>
<dbReference type="EMBL" id="AE017199">
    <property type="protein sequence ID" value="AAR38866.1"/>
    <property type="molecule type" value="Genomic_DNA"/>
</dbReference>
<dbReference type="BioCyc" id="NEQU228908:GJB6-13-MONOMER"/>
<dbReference type="InterPro" id="IPR036073">
    <property type="entry name" value="Desulfoferrodoxin_Fe-bd_dom_sf"/>
</dbReference>
<protein>
    <submittedName>
        <fullName evidence="7">NEQ011</fullName>
    </submittedName>
</protein>
<evidence type="ECO:0000313" key="7">
    <source>
        <dbReference type="EMBL" id="AAR38866.1"/>
    </source>
</evidence>
<reference evidence="9" key="2">
    <citation type="journal article" date="2018" name="Biochemistry">
        <title>Insights into the Structures of Superoxide Reductases from the Symbionts Ignicoccus hospitalis and Nanoarchaeum equitans.</title>
        <authorList>
            <person name="Romao C.V."/>
            <person name="Matias P.M."/>
            <person name="Sousa C.M."/>
            <person name="Pinho F.G."/>
            <person name="Pinto A.F."/>
            <person name="Teixeira M."/>
            <person name="Bandeiras T.M."/>
        </authorList>
    </citation>
    <scope>X-RAY CRYSTALLOGRAPHY (1.90 ANGSTROMS) IN COMPLEX WITH FE(3+)</scope>
</reference>
<dbReference type="PDBsum" id="4BV1"/>
<dbReference type="KEGG" id="neq:NEQ011"/>
<proteinExistence type="evidence at protein level"/>
<dbReference type="Gene3D" id="2.60.40.730">
    <property type="entry name" value="SOR catalytic domain"/>
    <property type="match status" value="1"/>
</dbReference>
<dbReference type="PDBsum" id="6GQ8"/>
<dbReference type="InterPro" id="IPR051233">
    <property type="entry name" value="Desulfoferrodoxin_SOR"/>
</dbReference>
<evidence type="ECO:0007829" key="9">
    <source>
        <dbReference type="PDB" id="6GQ8"/>
    </source>
</evidence>
<keyword evidence="8" id="KW-1185">Reference proteome</keyword>
<dbReference type="EnsemblBacteria" id="AAR38866">
    <property type="protein sequence ID" value="AAR38866"/>
    <property type="gene ID" value="NEQ011"/>
</dbReference>
<dbReference type="Proteomes" id="UP000000578">
    <property type="component" value="Chromosome"/>
</dbReference>
<accession>Q74MF3</accession>
<feature type="domain" description="Desulfoferrodoxin ferrous iron-binding" evidence="6">
    <location>
        <begin position="4"/>
        <end position="105"/>
    </location>
</feature>
<evidence type="ECO:0000256" key="3">
    <source>
        <dbReference type="ARBA" id="ARBA00022723"/>
    </source>
</evidence>
<organism evidence="7 8">
    <name type="scientific">Nanoarchaeum equitans (strain Kin4-M)</name>
    <dbReference type="NCBI Taxonomy" id="228908"/>
    <lineage>
        <taxon>Archaea</taxon>
        <taxon>Nanobdellota</taxon>
        <taxon>Candidatus Nanoarchaeia</taxon>
        <taxon>Nanoarchaeales</taxon>
        <taxon>Nanoarchaeaceae</taxon>
        <taxon>Nanoarchaeum</taxon>
    </lineage>
</organism>
<comment type="similarity">
    <text evidence="1">Belongs to the desulfoferrodoxin family.</text>
</comment>
<reference evidence="7 8" key="1">
    <citation type="journal article" date="2003" name="Proc. Natl. Acad. Sci. U.S.A.">
        <title>The genome of Nanoarchaeum equitans: insights into early archaeal evolution and derived parasitism.</title>
        <authorList>
            <person name="Waters E."/>
            <person name="Hohn M.J."/>
            <person name="Ahel I."/>
            <person name="Graham D.E."/>
            <person name="Adams M.D."/>
            <person name="Barnstead M."/>
            <person name="Beeson K.Y."/>
            <person name="Bibbs L."/>
            <person name="Bolanos R."/>
            <person name="Keller M."/>
            <person name="Kretz K."/>
            <person name="Lin X."/>
            <person name="Mathur E."/>
            <person name="Ni J."/>
            <person name="Podar M."/>
            <person name="Richardson T."/>
            <person name="Sutton G.G."/>
            <person name="Simon M."/>
            <person name="Soll D."/>
            <person name="Stetter K.O."/>
            <person name="Short J.M."/>
            <person name="Noordewier M."/>
        </authorList>
    </citation>
    <scope>NUCLEOTIDE SEQUENCE [LARGE SCALE GENOMIC DNA]</scope>
    <source>
        <strain evidence="7 8">Kin4-M</strain>
    </source>
</reference>
<keyword evidence="3 9" id="KW-0479">Metal-binding</keyword>
<evidence type="ECO:0000256" key="1">
    <source>
        <dbReference type="ARBA" id="ARBA00005941"/>
    </source>
</evidence>
<dbReference type="PANTHER" id="PTHR36541">
    <property type="entry name" value="SUPEROXIDE REDUCTASE-RELATED"/>
    <property type="match status" value="1"/>
</dbReference>
<dbReference type="BRENDA" id="1.15.1.2">
    <property type="organism ID" value="8261"/>
</dbReference>
<feature type="binding site" evidence="9">
    <location>
        <position position="97"/>
    </location>
    <ligand>
        <name>Fe(3+)</name>
        <dbReference type="ChEBI" id="CHEBI:29034"/>
    </ligand>
</feature>
<gene>
    <name evidence="7" type="ordered locus">NEQ011</name>
</gene>